<dbReference type="InterPro" id="IPR051629">
    <property type="entry name" value="Sulfite_efflux_TDT"/>
</dbReference>
<dbReference type="PANTHER" id="PTHR31686">
    <property type="match status" value="1"/>
</dbReference>
<feature type="transmembrane region" description="Helical" evidence="8">
    <location>
        <begin position="298"/>
        <end position="318"/>
    </location>
</feature>
<evidence type="ECO:0000313" key="10">
    <source>
        <dbReference type="Proteomes" id="UP001521209"/>
    </source>
</evidence>
<evidence type="ECO:0000256" key="4">
    <source>
        <dbReference type="ARBA" id="ARBA00022475"/>
    </source>
</evidence>
<evidence type="ECO:0000256" key="2">
    <source>
        <dbReference type="ARBA" id="ARBA00008566"/>
    </source>
</evidence>
<proteinExistence type="inferred from homology"/>
<evidence type="ECO:0000256" key="3">
    <source>
        <dbReference type="ARBA" id="ARBA00022448"/>
    </source>
</evidence>
<accession>A0ABS9DSQ4</accession>
<evidence type="ECO:0000256" key="7">
    <source>
        <dbReference type="ARBA" id="ARBA00023136"/>
    </source>
</evidence>
<evidence type="ECO:0000256" key="5">
    <source>
        <dbReference type="ARBA" id="ARBA00022692"/>
    </source>
</evidence>
<gene>
    <name evidence="9" type="ORF">L2A60_00755</name>
</gene>
<feature type="transmembrane region" description="Helical" evidence="8">
    <location>
        <begin position="124"/>
        <end position="145"/>
    </location>
</feature>
<name>A0ABS9DSQ4_9PROT</name>
<feature type="transmembrane region" description="Helical" evidence="8">
    <location>
        <begin position="193"/>
        <end position="212"/>
    </location>
</feature>
<comment type="caution">
    <text evidence="9">The sequence shown here is derived from an EMBL/GenBank/DDBJ whole genome shotgun (WGS) entry which is preliminary data.</text>
</comment>
<feature type="transmembrane region" description="Helical" evidence="8">
    <location>
        <begin position="20"/>
        <end position="41"/>
    </location>
</feature>
<feature type="transmembrane region" description="Helical" evidence="8">
    <location>
        <begin position="62"/>
        <end position="83"/>
    </location>
</feature>
<keyword evidence="10" id="KW-1185">Reference proteome</keyword>
<dbReference type="InterPro" id="IPR004695">
    <property type="entry name" value="SLAC1/Mae1/Ssu1/TehA"/>
</dbReference>
<dbReference type="PANTHER" id="PTHR31686:SF1">
    <property type="entry name" value="SULFITE EFFLUX PUMP SSU1"/>
    <property type="match status" value="1"/>
</dbReference>
<protein>
    <submittedName>
        <fullName evidence="9">Tellurite resistance/C4-dicarboxylate transporter family protein</fullName>
    </submittedName>
</protein>
<evidence type="ECO:0000256" key="8">
    <source>
        <dbReference type="SAM" id="Phobius"/>
    </source>
</evidence>
<keyword evidence="6 8" id="KW-1133">Transmembrane helix</keyword>
<dbReference type="Gene3D" id="1.50.10.150">
    <property type="entry name" value="Voltage-dependent anion channel"/>
    <property type="match status" value="1"/>
</dbReference>
<dbReference type="EMBL" id="JAKGBZ010000001">
    <property type="protein sequence ID" value="MCF3945215.1"/>
    <property type="molecule type" value="Genomic_DNA"/>
</dbReference>
<keyword evidence="4" id="KW-1003">Cell membrane</keyword>
<comment type="similarity">
    <text evidence="2">Belongs to the tellurite-resistance/dicarboxylate transporter (TDT) family.</text>
</comment>
<keyword evidence="5 8" id="KW-0812">Transmembrane</keyword>
<keyword evidence="3" id="KW-0813">Transport</keyword>
<evidence type="ECO:0000256" key="1">
    <source>
        <dbReference type="ARBA" id="ARBA00004651"/>
    </source>
</evidence>
<evidence type="ECO:0000256" key="6">
    <source>
        <dbReference type="ARBA" id="ARBA00022989"/>
    </source>
</evidence>
<sequence>MVMGTGIVAVSARLLGRVALAWPLFVVSLIAYPLLWAILLARIARFPHAVLTDFKSHERGPTFLTIVAANGVLGSEFAVFNTLTFLLPVLFWFSLTLWALLVYGFLTAVTVSTAKPDLAHGLNGAWLLLVVATESIAVLACFLALRTGAPPPLVFAALSFYLLGTMLYVLLSALIFFRWVFRPMHPAEMGAPWWINVGAVAIATLAGARLMALPGDNPNLLLLQRFVAPFTVLLWATSTFWIPLLVILFLWKELRRGPHGYDPGLWSVVFPLGMYVAATHEYATEAHLRFLDAIPHVVFWVALLAWALTFVGMWVQLLRPLSVLPHGRDHQAPPL</sequence>
<organism evidence="9 10">
    <name type="scientific">Acidiphilium iwatense</name>
    <dbReference type="NCBI Taxonomy" id="768198"/>
    <lineage>
        <taxon>Bacteria</taxon>
        <taxon>Pseudomonadati</taxon>
        <taxon>Pseudomonadota</taxon>
        <taxon>Alphaproteobacteria</taxon>
        <taxon>Acetobacterales</taxon>
        <taxon>Acidocellaceae</taxon>
        <taxon>Acidiphilium</taxon>
    </lineage>
</organism>
<feature type="transmembrane region" description="Helical" evidence="8">
    <location>
        <begin position="89"/>
        <end position="112"/>
    </location>
</feature>
<dbReference type="Proteomes" id="UP001521209">
    <property type="component" value="Unassembled WGS sequence"/>
</dbReference>
<reference evidence="9 10" key="1">
    <citation type="submission" date="2022-01" db="EMBL/GenBank/DDBJ databases">
        <authorList>
            <person name="Won M."/>
            <person name="Kim S.-J."/>
            <person name="Kwon S.-W."/>
        </authorList>
    </citation>
    <scope>NUCLEOTIDE SEQUENCE [LARGE SCALE GENOMIC DNA]</scope>
    <source>
        <strain evidence="9 10">KCTC 23505</strain>
    </source>
</reference>
<feature type="transmembrane region" description="Helical" evidence="8">
    <location>
        <begin position="157"/>
        <end position="181"/>
    </location>
</feature>
<dbReference type="Pfam" id="PF03595">
    <property type="entry name" value="SLAC1"/>
    <property type="match status" value="1"/>
</dbReference>
<feature type="transmembrane region" description="Helical" evidence="8">
    <location>
        <begin position="232"/>
        <end position="251"/>
    </location>
</feature>
<keyword evidence="7 8" id="KW-0472">Membrane</keyword>
<dbReference type="InterPro" id="IPR038665">
    <property type="entry name" value="Voltage-dep_anion_channel_sf"/>
</dbReference>
<evidence type="ECO:0000313" key="9">
    <source>
        <dbReference type="EMBL" id="MCF3945215.1"/>
    </source>
</evidence>
<dbReference type="CDD" id="cd09319">
    <property type="entry name" value="TDT_like_1"/>
    <property type="match status" value="1"/>
</dbReference>
<comment type="subcellular location">
    <subcellularLocation>
        <location evidence="1">Cell membrane</location>
        <topology evidence="1">Multi-pass membrane protein</topology>
    </subcellularLocation>
</comment>